<protein>
    <submittedName>
        <fullName evidence="5">Transposase IS4 family protein</fullName>
    </submittedName>
</protein>
<evidence type="ECO:0000313" key="5">
    <source>
        <dbReference type="EMBL" id="CCU73365.1"/>
    </source>
</evidence>
<feature type="domain" description="Transposase InsH N-terminal" evidence="3">
    <location>
        <begin position="19"/>
        <end position="110"/>
    </location>
</feature>
<dbReference type="PATRIC" id="fig|1298593.3.peg.2869"/>
<feature type="coiled-coil region" evidence="1">
    <location>
        <begin position="151"/>
        <end position="185"/>
    </location>
</feature>
<dbReference type="RefSeq" id="WP_015488075.1">
    <property type="nucleotide sequence ID" value="NC_020888.1"/>
</dbReference>
<feature type="compositionally biased region" description="Polar residues" evidence="2">
    <location>
        <begin position="232"/>
        <end position="248"/>
    </location>
</feature>
<proteinExistence type="predicted"/>
<dbReference type="Pfam" id="PF05598">
    <property type="entry name" value="DUF772"/>
    <property type="match status" value="1"/>
</dbReference>
<evidence type="ECO:0000313" key="6">
    <source>
        <dbReference type="Proteomes" id="UP000011866"/>
    </source>
</evidence>
<dbReference type="EMBL" id="HF680312">
    <property type="protein sequence ID" value="CCU73365.1"/>
    <property type="molecule type" value="Genomic_DNA"/>
</dbReference>
<dbReference type="InterPro" id="IPR008490">
    <property type="entry name" value="Transposase_InsH_N"/>
</dbReference>
<dbReference type="InterPro" id="IPR025668">
    <property type="entry name" value="Tnp_DDE_dom"/>
</dbReference>
<sequence>MPKFKPYNYNQTSMVVINYQDQLQPGTFEYAIHYLIDQKLDLSIFNPNYKNDDCGRPAYDPAILLKIILFAYSKGITSSREIQWCCETNIIFKALSCDSVPHFTTIASFVSSYPKAIEELFEQILLVCHQQGLLSNELFAIDGCKMPSNAAKEWSGTLKELEDKRDKLKRQIRRCLNEHKKFDKQDPDTVERQRRSQQTLDTLNKAFDKVDQFLKTAAPRMGQGKRPKEVKSNITDNQSGKMTTSKGTIQGYNGVATVDRKHQIIIDAQAFGEGQEHHTLKPVLENIKVRYQRLGIRKDVYTGRYKVTVTADTGFANEQNMQYLHNNKIDAYIPDNQFRSRDPKFFDQKEKYGKRHQEKPKSARRNVIPATEFKFDPTAMTCYCPAGEKLSFRGERLSESGQSKAFFEGRLLQCRNCDLKHECMENPEAANHRKGAGRQVSFTINDKRKPTYTDWMKHRVDSDHGKHIYSHRMSTVEPVFANIGTNKGLKRFGLRGKAKVQGQWQLYCMIHNIEKIMRYGELAR</sequence>
<feature type="domain" description="Transposase DDE" evidence="4">
    <location>
        <begin position="383"/>
        <end position="516"/>
    </location>
</feature>
<dbReference type="PANTHER" id="PTHR33408">
    <property type="entry name" value="TRANSPOSASE"/>
    <property type="match status" value="1"/>
</dbReference>
<reference evidence="5 6" key="1">
    <citation type="journal article" date="2013" name="Genome Announc.">
        <title>Genome Sequence of Thalassolituus oleivorans MIL-1 (DSM 14913T).</title>
        <authorList>
            <person name="Golyshin P.N."/>
            <person name="Werner J."/>
            <person name="Chernikova T.N."/>
            <person name="Tran H."/>
            <person name="Ferrer M."/>
            <person name="Yakimov M.M."/>
            <person name="Teeling H."/>
            <person name="Golyshina O.V."/>
        </authorList>
    </citation>
    <scope>NUCLEOTIDE SEQUENCE [LARGE SCALE GENOMIC DNA]</scope>
    <source>
        <strain evidence="5 6">MIL-1</strain>
    </source>
</reference>
<evidence type="ECO:0000259" key="4">
    <source>
        <dbReference type="Pfam" id="PF13751"/>
    </source>
</evidence>
<dbReference type="NCBIfam" id="NF033551">
    <property type="entry name" value="transpos_IS1182"/>
    <property type="match status" value="1"/>
</dbReference>
<dbReference type="Pfam" id="PF13751">
    <property type="entry name" value="DDE_Tnp_1_6"/>
    <property type="match status" value="1"/>
</dbReference>
<keyword evidence="1" id="KW-0175">Coiled coil</keyword>
<organism evidence="5 6">
    <name type="scientific">Thalassolituus oleivorans MIL-1</name>
    <dbReference type="NCBI Taxonomy" id="1298593"/>
    <lineage>
        <taxon>Bacteria</taxon>
        <taxon>Pseudomonadati</taxon>
        <taxon>Pseudomonadota</taxon>
        <taxon>Gammaproteobacteria</taxon>
        <taxon>Oceanospirillales</taxon>
        <taxon>Oceanospirillaceae</taxon>
        <taxon>Thalassolituus</taxon>
    </lineage>
</organism>
<keyword evidence="6" id="KW-1185">Reference proteome</keyword>
<name>M5E7E1_9GAMM</name>
<evidence type="ECO:0000256" key="1">
    <source>
        <dbReference type="SAM" id="Coils"/>
    </source>
</evidence>
<dbReference type="AlphaFoldDB" id="M5E7E1"/>
<dbReference type="KEGG" id="tol:TOL_2969"/>
<evidence type="ECO:0000256" key="2">
    <source>
        <dbReference type="SAM" id="MobiDB-lite"/>
    </source>
</evidence>
<dbReference type="HOGENOM" id="CLU_021293_12_2_6"/>
<evidence type="ECO:0000259" key="3">
    <source>
        <dbReference type="Pfam" id="PF05598"/>
    </source>
</evidence>
<dbReference type="GeneID" id="79177713"/>
<dbReference type="eggNOG" id="COG3666">
    <property type="taxonomic scope" value="Bacteria"/>
</dbReference>
<dbReference type="InterPro" id="IPR047629">
    <property type="entry name" value="IS1182_transpos"/>
</dbReference>
<accession>M5E7E1</accession>
<gene>
    <name evidence="5" type="ORF">TOL_2969</name>
</gene>
<dbReference type="Proteomes" id="UP000011866">
    <property type="component" value="Chromosome"/>
</dbReference>
<dbReference type="PANTHER" id="PTHR33408:SF4">
    <property type="entry name" value="TRANSPOSASE DDE DOMAIN-CONTAINING PROTEIN"/>
    <property type="match status" value="1"/>
</dbReference>
<feature type="region of interest" description="Disordered" evidence="2">
    <location>
        <begin position="220"/>
        <end position="248"/>
    </location>
</feature>